<proteinExistence type="predicted"/>
<dbReference type="EMBL" id="JBHSXM010000001">
    <property type="protein sequence ID" value="MFC6836707.1"/>
    <property type="molecule type" value="Genomic_DNA"/>
</dbReference>
<sequence length="135" mass="14884">MRRITRNLIAVILAVLVVLLALGALPGYLRTGDPYYLTAEPVEDRDGPTVNATGLSEQRFPYTTAAVEDGRSDPYWEGPTGLKEAFTHSPFDEMSELDQRDRNADGTDAGAVNETTAYVTDDGTVYRIDLVREDE</sequence>
<dbReference type="RefSeq" id="WP_304448387.1">
    <property type="nucleotide sequence ID" value="NZ_JARRAH010000001.1"/>
</dbReference>
<evidence type="ECO:0000313" key="1">
    <source>
        <dbReference type="EMBL" id="MFC6836707.1"/>
    </source>
</evidence>
<organism evidence="1 2">
    <name type="scientific">Halomarina ordinaria</name>
    <dbReference type="NCBI Taxonomy" id="3033939"/>
    <lineage>
        <taxon>Archaea</taxon>
        <taxon>Methanobacteriati</taxon>
        <taxon>Methanobacteriota</taxon>
        <taxon>Stenosarchaea group</taxon>
        <taxon>Halobacteria</taxon>
        <taxon>Halobacteriales</taxon>
        <taxon>Natronomonadaceae</taxon>
        <taxon>Halomarina</taxon>
    </lineage>
</organism>
<keyword evidence="2" id="KW-1185">Reference proteome</keyword>
<evidence type="ECO:0000313" key="2">
    <source>
        <dbReference type="Proteomes" id="UP001596406"/>
    </source>
</evidence>
<reference evidence="1 2" key="1">
    <citation type="journal article" date="2019" name="Int. J. Syst. Evol. Microbiol.">
        <title>The Global Catalogue of Microorganisms (GCM) 10K type strain sequencing project: providing services to taxonomists for standard genome sequencing and annotation.</title>
        <authorList>
            <consortium name="The Broad Institute Genomics Platform"/>
            <consortium name="The Broad Institute Genome Sequencing Center for Infectious Disease"/>
            <person name="Wu L."/>
            <person name="Ma J."/>
        </authorList>
    </citation>
    <scope>NUCLEOTIDE SEQUENCE [LARGE SCALE GENOMIC DNA]</scope>
    <source>
        <strain evidence="1 2">PSRA2</strain>
    </source>
</reference>
<comment type="caution">
    <text evidence="1">The sequence shown here is derived from an EMBL/GenBank/DDBJ whole genome shotgun (WGS) entry which is preliminary data.</text>
</comment>
<gene>
    <name evidence="1" type="ORF">ACFQHK_09300</name>
</gene>
<accession>A0ABD5U852</accession>
<dbReference type="Proteomes" id="UP001596406">
    <property type="component" value="Unassembled WGS sequence"/>
</dbReference>
<dbReference type="AlphaFoldDB" id="A0ABD5U852"/>
<name>A0ABD5U852_9EURY</name>
<protein>
    <submittedName>
        <fullName evidence="1">Uncharacterized protein</fullName>
    </submittedName>
</protein>